<dbReference type="Pfam" id="PF07626">
    <property type="entry name" value="PSD3"/>
    <property type="match status" value="1"/>
</dbReference>
<dbReference type="Pfam" id="PF07627">
    <property type="entry name" value="PSCyt3"/>
    <property type="match status" value="1"/>
</dbReference>
<protein>
    <submittedName>
        <fullName evidence="7">DUF1592 domain-containing protein</fullName>
    </submittedName>
</protein>
<sequence>MTLTRFKRARGALLIAFALAACTAENTPQVAATEPWLAALKDPLGQIVAMRRLTEAQYRNSIADIFGPDITVAGRFEPIVRPVHELIATGAAASTISPAGLEQFDAMARNIALQVFAEENRAQFMACTPRDATAPDPDCAARVLVPIGRYLFRRPLTESEVAGYVKIAGDAVAPAGSFHKGLELALAAMLVSPNFLYVIESAEPDPTSPGNLRLDNYARAARLSFLLWNTTPNEALLQAAAEGRLTDQAELARVAERMVRSPRLEDGVRAFFADMLLFEKFDEMAKDQVVYPRFNGDVAAAMPEQMLRTIVDHLVARQGDYRELFTTRKTFINRALGPLYQTQVSASQGWVPLELDADDDRAGLLGQAGFLALYSHSGRSSPTLRGRAIRELLLCQPVPNPPGNVNFTAVQEVHSKAMPTARIRLDAHNTDPVCAACHKITDPLGLPLERFDGIGAFRPRENGAVIDTGGVFEGAAFQGNTGLGKAMAASKSTTECVAGRAFQYATGRVPEDEGALAGAIEQGFEADGYRIQALFLRVATMPEAYRITSGPIGSTTIAMMSPNRSKTGAKP</sequence>
<dbReference type="InterPro" id="IPR013036">
    <property type="entry name" value="DUF1587"/>
</dbReference>
<evidence type="ECO:0000256" key="1">
    <source>
        <dbReference type="SAM" id="SignalP"/>
    </source>
</evidence>
<dbReference type="AlphaFoldDB" id="A0A418WRM4"/>
<dbReference type="Pfam" id="PF07624">
    <property type="entry name" value="PSD2"/>
    <property type="match status" value="1"/>
</dbReference>
<dbReference type="Pfam" id="PF07637">
    <property type="entry name" value="PSD5"/>
    <property type="match status" value="1"/>
</dbReference>
<gene>
    <name evidence="7" type="ORF">D3876_06390</name>
</gene>
<feature type="domain" description="DUF1585" evidence="2">
    <location>
        <begin position="474"/>
        <end position="540"/>
    </location>
</feature>
<dbReference type="InterPro" id="IPR013039">
    <property type="entry name" value="DUF1588"/>
</dbReference>
<dbReference type="Proteomes" id="UP000286100">
    <property type="component" value="Unassembled WGS sequence"/>
</dbReference>
<name>A0A418WRM4_9SPHN</name>
<dbReference type="InterPro" id="IPR013043">
    <property type="entry name" value="DUF1595"/>
</dbReference>
<evidence type="ECO:0000259" key="6">
    <source>
        <dbReference type="Pfam" id="PF07637"/>
    </source>
</evidence>
<dbReference type="InterPro" id="IPR013042">
    <property type="entry name" value="DUF1592"/>
</dbReference>
<keyword evidence="8" id="KW-1185">Reference proteome</keyword>
<dbReference type="RefSeq" id="WP_119760425.1">
    <property type="nucleotide sequence ID" value="NZ_QYUM01000002.1"/>
</dbReference>
<evidence type="ECO:0000259" key="4">
    <source>
        <dbReference type="Pfam" id="PF07627"/>
    </source>
</evidence>
<accession>A0A418WRM4</accession>
<evidence type="ECO:0000313" key="7">
    <source>
        <dbReference type="EMBL" id="RJF93903.1"/>
    </source>
</evidence>
<feature type="domain" description="DUF1587" evidence="3">
    <location>
        <begin position="51"/>
        <end position="116"/>
    </location>
</feature>
<organism evidence="7 8">
    <name type="scientific">Sphingomonas cavernae</name>
    <dbReference type="NCBI Taxonomy" id="2320861"/>
    <lineage>
        <taxon>Bacteria</taxon>
        <taxon>Pseudomonadati</taxon>
        <taxon>Pseudomonadota</taxon>
        <taxon>Alphaproteobacteria</taxon>
        <taxon>Sphingomonadales</taxon>
        <taxon>Sphingomonadaceae</taxon>
        <taxon>Sphingomonas</taxon>
    </lineage>
</organism>
<dbReference type="PROSITE" id="PS51257">
    <property type="entry name" value="PROKAR_LIPOPROTEIN"/>
    <property type="match status" value="1"/>
</dbReference>
<comment type="caution">
    <text evidence="7">The sequence shown here is derived from an EMBL/GenBank/DDBJ whole genome shotgun (WGS) entry which is preliminary data.</text>
</comment>
<evidence type="ECO:0000259" key="3">
    <source>
        <dbReference type="Pfam" id="PF07626"/>
    </source>
</evidence>
<feature type="domain" description="DUF1592" evidence="5">
    <location>
        <begin position="214"/>
        <end position="341"/>
    </location>
</feature>
<keyword evidence="1" id="KW-0732">Signal</keyword>
<dbReference type="OrthoDB" id="188778at2"/>
<dbReference type="Pfam" id="PF07631">
    <property type="entry name" value="PSD4"/>
    <property type="match status" value="1"/>
</dbReference>
<dbReference type="InterPro" id="IPR011478">
    <property type="entry name" value="DUF1585"/>
</dbReference>
<feature type="signal peptide" evidence="1">
    <location>
        <begin position="1"/>
        <end position="23"/>
    </location>
</feature>
<proteinExistence type="predicted"/>
<feature type="domain" description="DUF1588" evidence="4">
    <location>
        <begin position="361"/>
        <end position="460"/>
    </location>
</feature>
<dbReference type="EMBL" id="QYUM01000002">
    <property type="protein sequence ID" value="RJF93903.1"/>
    <property type="molecule type" value="Genomic_DNA"/>
</dbReference>
<feature type="chain" id="PRO_5019375631" evidence="1">
    <location>
        <begin position="24"/>
        <end position="571"/>
    </location>
</feature>
<evidence type="ECO:0000259" key="5">
    <source>
        <dbReference type="Pfam" id="PF07631"/>
    </source>
</evidence>
<reference evidence="7 8" key="1">
    <citation type="submission" date="2018-09" db="EMBL/GenBank/DDBJ databases">
        <authorList>
            <person name="Zhu H."/>
        </authorList>
    </citation>
    <scope>NUCLEOTIDE SEQUENCE [LARGE SCALE GENOMIC DNA]</scope>
    <source>
        <strain evidence="7 8">K2R01-6</strain>
    </source>
</reference>
<evidence type="ECO:0000313" key="8">
    <source>
        <dbReference type="Proteomes" id="UP000286100"/>
    </source>
</evidence>
<evidence type="ECO:0000259" key="2">
    <source>
        <dbReference type="Pfam" id="PF07624"/>
    </source>
</evidence>
<feature type="domain" description="DUF1595" evidence="6">
    <location>
        <begin position="139"/>
        <end position="200"/>
    </location>
</feature>